<evidence type="ECO:0008006" key="4">
    <source>
        <dbReference type="Google" id="ProtNLM"/>
    </source>
</evidence>
<dbReference type="Proteomes" id="UP000054558">
    <property type="component" value="Unassembled WGS sequence"/>
</dbReference>
<feature type="chain" id="PRO_5006865021" description="Dirigent protein" evidence="1">
    <location>
        <begin position="28"/>
        <end position="218"/>
    </location>
</feature>
<proteinExistence type="predicted"/>
<evidence type="ECO:0000256" key="1">
    <source>
        <dbReference type="SAM" id="SignalP"/>
    </source>
</evidence>
<dbReference type="EMBL" id="DF237113">
    <property type="protein sequence ID" value="GAQ83846.1"/>
    <property type="molecule type" value="Genomic_DNA"/>
</dbReference>
<dbReference type="AlphaFoldDB" id="A0A0U9HNW6"/>
<gene>
    <name evidence="2" type="ORF">KFL_001640210</name>
</gene>
<evidence type="ECO:0000313" key="3">
    <source>
        <dbReference type="Proteomes" id="UP000054558"/>
    </source>
</evidence>
<keyword evidence="3" id="KW-1185">Reference proteome</keyword>
<evidence type="ECO:0000313" key="2">
    <source>
        <dbReference type="EMBL" id="GAQ83846.1"/>
    </source>
</evidence>
<sequence>MGCSRAQIAATMCLVGALLTATSAVHAANSAWEEGPTFEISATAEAVNTFVGQVTPSGTNQLTGTVTMEERGYFPVDAQNQKVKDLTIVYGPVNPNDPVELGSYGPGNMTYVQDPSLEGAIVPGVTVQLKAKAGYHFVAVSFGVALSNFGRHTEAFFVDGLGSSTVGSGSITVDSLVLYSEGRFEATNIYTPQITIVPHGPAIRFVIDNVKYVLEPDS</sequence>
<organism evidence="2 3">
    <name type="scientific">Klebsormidium nitens</name>
    <name type="common">Green alga</name>
    <name type="synonym">Ulothrix nitens</name>
    <dbReference type="NCBI Taxonomy" id="105231"/>
    <lineage>
        <taxon>Eukaryota</taxon>
        <taxon>Viridiplantae</taxon>
        <taxon>Streptophyta</taxon>
        <taxon>Klebsormidiophyceae</taxon>
        <taxon>Klebsormidiales</taxon>
        <taxon>Klebsormidiaceae</taxon>
        <taxon>Klebsormidium</taxon>
    </lineage>
</organism>
<protein>
    <recommendedName>
        <fullName evidence="4">Dirigent protein</fullName>
    </recommendedName>
</protein>
<name>A0A0U9HNW6_KLENI</name>
<reference evidence="2 3" key="1">
    <citation type="journal article" date="2014" name="Nat. Commun.">
        <title>Klebsormidium flaccidum genome reveals primary factors for plant terrestrial adaptation.</title>
        <authorList>
            <person name="Hori K."/>
            <person name="Maruyama F."/>
            <person name="Fujisawa T."/>
            <person name="Togashi T."/>
            <person name="Yamamoto N."/>
            <person name="Seo M."/>
            <person name="Sato S."/>
            <person name="Yamada T."/>
            <person name="Mori H."/>
            <person name="Tajima N."/>
            <person name="Moriyama T."/>
            <person name="Ikeuchi M."/>
            <person name="Watanabe M."/>
            <person name="Wada H."/>
            <person name="Kobayashi K."/>
            <person name="Saito M."/>
            <person name="Masuda T."/>
            <person name="Sasaki-Sekimoto Y."/>
            <person name="Mashiguchi K."/>
            <person name="Awai K."/>
            <person name="Shimojima M."/>
            <person name="Masuda S."/>
            <person name="Iwai M."/>
            <person name="Nobusawa T."/>
            <person name="Narise T."/>
            <person name="Kondo S."/>
            <person name="Saito H."/>
            <person name="Sato R."/>
            <person name="Murakawa M."/>
            <person name="Ihara Y."/>
            <person name="Oshima-Yamada Y."/>
            <person name="Ohtaka K."/>
            <person name="Satoh M."/>
            <person name="Sonobe K."/>
            <person name="Ishii M."/>
            <person name="Ohtani R."/>
            <person name="Kanamori-Sato M."/>
            <person name="Honoki R."/>
            <person name="Miyazaki D."/>
            <person name="Mochizuki H."/>
            <person name="Umetsu J."/>
            <person name="Higashi K."/>
            <person name="Shibata D."/>
            <person name="Kamiya Y."/>
            <person name="Sato N."/>
            <person name="Nakamura Y."/>
            <person name="Tabata S."/>
            <person name="Ida S."/>
            <person name="Kurokawa K."/>
            <person name="Ohta H."/>
        </authorList>
    </citation>
    <scope>NUCLEOTIDE SEQUENCE [LARGE SCALE GENOMIC DNA]</scope>
    <source>
        <strain evidence="2 3">NIES-2285</strain>
    </source>
</reference>
<feature type="signal peptide" evidence="1">
    <location>
        <begin position="1"/>
        <end position="27"/>
    </location>
</feature>
<accession>A0A0U9HNW6</accession>
<keyword evidence="1" id="KW-0732">Signal</keyword>